<evidence type="ECO:0000256" key="11">
    <source>
        <dbReference type="ARBA" id="ARBA00023146"/>
    </source>
</evidence>
<dbReference type="AlphaFoldDB" id="U1RBH2"/>
<evidence type="ECO:0000256" key="4">
    <source>
        <dbReference type="ARBA" id="ARBA00022490"/>
    </source>
</evidence>
<dbReference type="SUPFAM" id="SSF46589">
    <property type="entry name" value="tRNA-binding arm"/>
    <property type="match status" value="1"/>
</dbReference>
<comment type="caution">
    <text evidence="15">The sequence shown here is derived from an EMBL/GenBank/DDBJ whole genome shotgun (WGS) entry which is preliminary data.</text>
</comment>
<organism evidence="15 16">
    <name type="scientific">Alloscardovia omnicolens F0580</name>
    <dbReference type="NCBI Taxonomy" id="1321816"/>
    <lineage>
        <taxon>Bacteria</taxon>
        <taxon>Bacillati</taxon>
        <taxon>Actinomycetota</taxon>
        <taxon>Actinomycetes</taxon>
        <taxon>Bifidobacteriales</taxon>
        <taxon>Bifidobacteriaceae</taxon>
        <taxon>Alloscardovia</taxon>
    </lineage>
</organism>
<dbReference type="Gene3D" id="3.30.930.10">
    <property type="entry name" value="Bira Bifunctional Protein, Domain 2"/>
    <property type="match status" value="1"/>
</dbReference>
<evidence type="ECO:0000256" key="6">
    <source>
        <dbReference type="ARBA" id="ARBA00022723"/>
    </source>
</evidence>
<dbReference type="InterPro" id="IPR004529">
    <property type="entry name" value="Phe-tRNA-synth_IIc_asu"/>
</dbReference>
<keyword evidence="10 13" id="KW-0648">Protein biosynthesis</keyword>
<dbReference type="EC" id="6.1.1.20" evidence="13"/>
<keyword evidence="11 13" id="KW-0030">Aminoacyl-tRNA synthetase</keyword>
<dbReference type="Proteomes" id="UP000016519">
    <property type="component" value="Unassembled WGS sequence"/>
</dbReference>
<evidence type="ECO:0000256" key="5">
    <source>
        <dbReference type="ARBA" id="ARBA00022598"/>
    </source>
</evidence>
<dbReference type="PATRIC" id="fig|1321816.3.peg.784"/>
<keyword evidence="9 13" id="KW-0460">Magnesium</keyword>
<evidence type="ECO:0000256" key="2">
    <source>
        <dbReference type="ARBA" id="ARBA00010207"/>
    </source>
</evidence>
<keyword evidence="4 13" id="KW-0963">Cytoplasm</keyword>
<keyword evidence="7 13" id="KW-0547">Nucleotide-binding</keyword>
<keyword evidence="6 13" id="KW-0479">Metal-binding</keyword>
<dbReference type="GO" id="GO:0004826">
    <property type="term" value="F:phenylalanine-tRNA ligase activity"/>
    <property type="evidence" value="ECO:0007669"/>
    <property type="project" value="UniProtKB-UniRule"/>
</dbReference>
<dbReference type="EMBL" id="AWSI01000021">
    <property type="protein sequence ID" value="ERH30934.1"/>
    <property type="molecule type" value="Genomic_DNA"/>
</dbReference>
<reference evidence="15 16" key="1">
    <citation type="submission" date="2013-08" db="EMBL/GenBank/DDBJ databases">
        <authorList>
            <person name="Weinstock G."/>
            <person name="Sodergren E."/>
            <person name="Wylie T."/>
            <person name="Fulton L."/>
            <person name="Fulton R."/>
            <person name="Fronick C."/>
            <person name="O'Laughlin M."/>
            <person name="Godfrey J."/>
            <person name="Miner T."/>
            <person name="Herter B."/>
            <person name="Appelbaum E."/>
            <person name="Cordes M."/>
            <person name="Lek S."/>
            <person name="Wollam A."/>
            <person name="Pepin K.H."/>
            <person name="Palsikar V.B."/>
            <person name="Mitreva M."/>
            <person name="Wilson R.K."/>
        </authorList>
    </citation>
    <scope>NUCLEOTIDE SEQUENCE [LARGE SCALE GENOMIC DNA]</scope>
    <source>
        <strain evidence="15 16">F0580</strain>
    </source>
</reference>
<comment type="catalytic activity">
    <reaction evidence="12 13">
        <text>tRNA(Phe) + L-phenylalanine + ATP = L-phenylalanyl-tRNA(Phe) + AMP + diphosphate + H(+)</text>
        <dbReference type="Rhea" id="RHEA:19413"/>
        <dbReference type="Rhea" id="RHEA-COMP:9668"/>
        <dbReference type="Rhea" id="RHEA-COMP:9699"/>
        <dbReference type="ChEBI" id="CHEBI:15378"/>
        <dbReference type="ChEBI" id="CHEBI:30616"/>
        <dbReference type="ChEBI" id="CHEBI:33019"/>
        <dbReference type="ChEBI" id="CHEBI:58095"/>
        <dbReference type="ChEBI" id="CHEBI:78442"/>
        <dbReference type="ChEBI" id="CHEBI:78531"/>
        <dbReference type="ChEBI" id="CHEBI:456215"/>
        <dbReference type="EC" id="6.1.1.20"/>
    </reaction>
</comment>
<dbReference type="InterPro" id="IPR022911">
    <property type="entry name" value="Phe_tRNA_ligase_alpha1_bac"/>
</dbReference>
<feature type="binding site" evidence="13">
    <location>
        <position position="294"/>
    </location>
    <ligand>
        <name>Mg(2+)</name>
        <dbReference type="ChEBI" id="CHEBI:18420"/>
        <note>shared with beta subunit</note>
    </ligand>
</feature>
<keyword evidence="16" id="KW-1185">Reference proteome</keyword>
<comment type="subunit">
    <text evidence="3 13">Tetramer of two alpha and two beta subunits.</text>
</comment>
<dbReference type="NCBIfam" id="TIGR00468">
    <property type="entry name" value="pheS"/>
    <property type="match status" value="1"/>
</dbReference>
<dbReference type="GO" id="GO:0000287">
    <property type="term" value="F:magnesium ion binding"/>
    <property type="evidence" value="ECO:0007669"/>
    <property type="project" value="UniProtKB-UniRule"/>
</dbReference>
<evidence type="ECO:0000256" key="8">
    <source>
        <dbReference type="ARBA" id="ARBA00022840"/>
    </source>
</evidence>
<accession>U1RBH2</accession>
<evidence type="ECO:0000313" key="15">
    <source>
        <dbReference type="EMBL" id="ERH30934.1"/>
    </source>
</evidence>
<dbReference type="InterPro" id="IPR006195">
    <property type="entry name" value="aa-tRNA-synth_II"/>
</dbReference>
<evidence type="ECO:0000313" key="16">
    <source>
        <dbReference type="Proteomes" id="UP000016519"/>
    </source>
</evidence>
<dbReference type="InterPro" id="IPR002319">
    <property type="entry name" value="Phenylalanyl-tRNA_Synthase"/>
</dbReference>
<comment type="cofactor">
    <cofactor evidence="13">
        <name>Mg(2+)</name>
        <dbReference type="ChEBI" id="CHEBI:18420"/>
    </cofactor>
    <text evidence="13">Binds 2 magnesium ions per tetramer.</text>
</comment>
<gene>
    <name evidence="13" type="primary">pheS</name>
    <name evidence="15" type="ORF">HMPREF9244_00882</name>
</gene>
<dbReference type="HAMAP" id="MF_00281">
    <property type="entry name" value="Phe_tRNA_synth_alpha1"/>
    <property type="match status" value="1"/>
</dbReference>
<comment type="subcellular location">
    <subcellularLocation>
        <location evidence="1 13">Cytoplasm</location>
    </subcellularLocation>
</comment>
<sequence>MESLSQKEKWHTDCSKGRYKQVADNIQFDAAAVQAAVQEGIDKLNSAATLDELHAIRSEYAGNNSAMAQASKAIGSLAADQKKEAGKVVGKLRADFGRAYAQRETALKEEAERIALAAETVDMTQPVRRNPLGARHPLPKLLEDVEDFFVSMGWQIAEGPEVETEWHDFDALNFGPDHPARQMQDTFYIKGNQAKDSAGFVGSNMVMRTHTSPVQARSLLSRGVPLYIACPGRVFRTDELDATHTPVFHQCEALAVDKGLTMADLKGVLDKLAVAMFGPEAKTRLRPSYFPFTEPSAEMDLWFPDKKGGPGWIEWGGCGMVNPNVLRSAGIDPDVYSGFAFGVGMERTLLLRHDINDMHDLVEGDVRFSQQFAMGE</sequence>
<comment type="similarity">
    <text evidence="2 13">Belongs to the class-II aminoacyl-tRNA synthetase family. Phe-tRNA synthetase alpha subunit type 1 subfamily.</text>
</comment>
<protein>
    <recommendedName>
        <fullName evidence="13">Phenylalanine--tRNA ligase alpha subunit</fullName>
        <ecNumber evidence="13">6.1.1.20</ecNumber>
    </recommendedName>
    <alternativeName>
        <fullName evidence="13">Phenylalanyl-tRNA synthetase alpha subunit</fullName>
        <shortName evidence="13">PheRS</shortName>
    </alternativeName>
</protein>
<keyword evidence="8 13" id="KW-0067">ATP-binding</keyword>
<dbReference type="GO" id="GO:0005737">
    <property type="term" value="C:cytoplasm"/>
    <property type="evidence" value="ECO:0007669"/>
    <property type="project" value="UniProtKB-SubCell"/>
</dbReference>
<dbReference type="Pfam" id="PF01409">
    <property type="entry name" value="tRNA-synt_2d"/>
    <property type="match status" value="1"/>
</dbReference>
<feature type="domain" description="Aminoacyl-transfer RNA synthetases class-II family profile" evidence="14">
    <location>
        <begin position="140"/>
        <end position="351"/>
    </location>
</feature>
<evidence type="ECO:0000256" key="3">
    <source>
        <dbReference type="ARBA" id="ARBA00011209"/>
    </source>
</evidence>
<dbReference type="InterPro" id="IPR010978">
    <property type="entry name" value="tRNA-bd_arm"/>
</dbReference>
<name>U1RBH2_9BIFI</name>
<dbReference type="GO" id="GO:0006432">
    <property type="term" value="P:phenylalanyl-tRNA aminoacylation"/>
    <property type="evidence" value="ECO:0007669"/>
    <property type="project" value="UniProtKB-UniRule"/>
</dbReference>
<proteinExistence type="inferred from homology"/>
<dbReference type="GO" id="GO:0000049">
    <property type="term" value="F:tRNA binding"/>
    <property type="evidence" value="ECO:0007669"/>
    <property type="project" value="InterPro"/>
</dbReference>
<dbReference type="CDD" id="cd00496">
    <property type="entry name" value="PheRS_alpha_core"/>
    <property type="match status" value="1"/>
</dbReference>
<dbReference type="SUPFAM" id="SSF55681">
    <property type="entry name" value="Class II aaRS and biotin synthetases"/>
    <property type="match status" value="1"/>
</dbReference>
<keyword evidence="5 13" id="KW-0436">Ligase</keyword>
<dbReference type="Pfam" id="PF02912">
    <property type="entry name" value="Phe_tRNA-synt_N"/>
    <property type="match status" value="1"/>
</dbReference>
<evidence type="ECO:0000256" key="13">
    <source>
        <dbReference type="HAMAP-Rule" id="MF_00281"/>
    </source>
</evidence>
<dbReference type="InterPro" id="IPR004188">
    <property type="entry name" value="Phe-tRNA_ligase_II_N"/>
</dbReference>
<dbReference type="PANTHER" id="PTHR11538">
    <property type="entry name" value="PHENYLALANYL-TRNA SYNTHETASE"/>
    <property type="match status" value="1"/>
</dbReference>
<dbReference type="GO" id="GO:0005524">
    <property type="term" value="F:ATP binding"/>
    <property type="evidence" value="ECO:0007669"/>
    <property type="project" value="UniProtKB-UniRule"/>
</dbReference>
<evidence type="ECO:0000256" key="1">
    <source>
        <dbReference type="ARBA" id="ARBA00004496"/>
    </source>
</evidence>
<evidence type="ECO:0000256" key="12">
    <source>
        <dbReference type="ARBA" id="ARBA00049255"/>
    </source>
</evidence>
<dbReference type="HOGENOM" id="CLU_025086_0_0_11"/>
<evidence type="ECO:0000256" key="9">
    <source>
        <dbReference type="ARBA" id="ARBA00022842"/>
    </source>
</evidence>
<evidence type="ECO:0000256" key="7">
    <source>
        <dbReference type="ARBA" id="ARBA00022741"/>
    </source>
</evidence>
<dbReference type="InterPro" id="IPR045864">
    <property type="entry name" value="aa-tRNA-synth_II/BPL/LPL"/>
</dbReference>
<dbReference type="PROSITE" id="PS50862">
    <property type="entry name" value="AA_TRNA_LIGASE_II"/>
    <property type="match status" value="1"/>
</dbReference>
<evidence type="ECO:0000259" key="14">
    <source>
        <dbReference type="PROSITE" id="PS50862"/>
    </source>
</evidence>
<dbReference type="STRING" id="419015.HMPREF3214_00659"/>
<evidence type="ECO:0000256" key="10">
    <source>
        <dbReference type="ARBA" id="ARBA00022917"/>
    </source>
</evidence>
<dbReference type="PANTHER" id="PTHR11538:SF41">
    <property type="entry name" value="PHENYLALANINE--TRNA LIGASE, MITOCHONDRIAL"/>
    <property type="match status" value="1"/>
</dbReference>